<reference evidence="10" key="1">
    <citation type="journal article" date="2014" name="Front. Microbiol.">
        <title>High frequency of phylogenetically diverse reductive dehalogenase-homologous genes in deep subseafloor sedimentary metagenomes.</title>
        <authorList>
            <person name="Kawai M."/>
            <person name="Futagami T."/>
            <person name="Toyoda A."/>
            <person name="Takaki Y."/>
            <person name="Nishi S."/>
            <person name="Hori S."/>
            <person name="Arai W."/>
            <person name="Tsubouchi T."/>
            <person name="Morono Y."/>
            <person name="Uchiyama I."/>
            <person name="Ito T."/>
            <person name="Fujiyama A."/>
            <person name="Inagaki F."/>
            <person name="Takami H."/>
        </authorList>
    </citation>
    <scope>NUCLEOTIDE SEQUENCE</scope>
    <source>
        <strain evidence="10">Expedition CK06-06</strain>
    </source>
</reference>
<dbReference type="Pfam" id="PF07730">
    <property type="entry name" value="HisKA_3"/>
    <property type="match status" value="1"/>
</dbReference>
<feature type="domain" description="PAC" evidence="9">
    <location>
        <begin position="1"/>
        <end position="22"/>
    </location>
</feature>
<feature type="domain" description="Histidine kinase" evidence="8">
    <location>
        <begin position="144"/>
        <end position="237"/>
    </location>
</feature>
<dbReference type="GO" id="GO:0016020">
    <property type="term" value="C:membrane"/>
    <property type="evidence" value="ECO:0007669"/>
    <property type="project" value="InterPro"/>
</dbReference>
<keyword evidence="4" id="KW-0808">Transferase</keyword>
<dbReference type="InterPro" id="IPR003594">
    <property type="entry name" value="HATPase_dom"/>
</dbReference>
<protein>
    <recommendedName>
        <fullName evidence="2">histidine kinase</fullName>
        <ecNumber evidence="2">2.7.13.3</ecNumber>
    </recommendedName>
</protein>
<dbReference type="InterPro" id="IPR005467">
    <property type="entry name" value="His_kinase_dom"/>
</dbReference>
<evidence type="ECO:0000259" key="8">
    <source>
        <dbReference type="PROSITE" id="PS50109"/>
    </source>
</evidence>
<dbReference type="InterPro" id="IPR050482">
    <property type="entry name" value="Sensor_HK_TwoCompSys"/>
</dbReference>
<dbReference type="Pfam" id="PF02518">
    <property type="entry name" value="HATPase_c"/>
    <property type="match status" value="1"/>
</dbReference>
<dbReference type="Gene3D" id="3.30.565.10">
    <property type="entry name" value="Histidine kinase-like ATPase, C-terminal domain"/>
    <property type="match status" value="1"/>
</dbReference>
<keyword evidence="6" id="KW-0418">Kinase</keyword>
<gene>
    <name evidence="10" type="ORF">S03H2_00990</name>
</gene>
<evidence type="ECO:0000256" key="2">
    <source>
        <dbReference type="ARBA" id="ARBA00012438"/>
    </source>
</evidence>
<dbReference type="EMBL" id="BARU01000260">
    <property type="protein sequence ID" value="GAH29611.1"/>
    <property type="molecule type" value="Genomic_DNA"/>
</dbReference>
<dbReference type="PANTHER" id="PTHR24421">
    <property type="entry name" value="NITRATE/NITRITE SENSOR PROTEIN NARX-RELATED"/>
    <property type="match status" value="1"/>
</dbReference>
<proteinExistence type="predicted"/>
<dbReference type="CDD" id="cd16917">
    <property type="entry name" value="HATPase_UhpB-NarQ-NarX-like"/>
    <property type="match status" value="1"/>
</dbReference>
<evidence type="ECO:0000256" key="4">
    <source>
        <dbReference type="ARBA" id="ARBA00022679"/>
    </source>
</evidence>
<name>X1E8K2_9ZZZZ</name>
<dbReference type="PROSITE" id="PS50109">
    <property type="entry name" value="HIS_KIN"/>
    <property type="match status" value="1"/>
</dbReference>
<keyword evidence="3" id="KW-0597">Phosphoprotein</keyword>
<dbReference type="EC" id="2.7.13.3" evidence="2"/>
<dbReference type="InterPro" id="IPR036890">
    <property type="entry name" value="HATPase_C_sf"/>
</dbReference>
<evidence type="ECO:0000256" key="5">
    <source>
        <dbReference type="ARBA" id="ARBA00022741"/>
    </source>
</evidence>
<dbReference type="InterPro" id="IPR011712">
    <property type="entry name" value="Sig_transdc_His_kin_sub3_dim/P"/>
</dbReference>
<dbReference type="SMART" id="SM00387">
    <property type="entry name" value="HATPase_c"/>
    <property type="match status" value="1"/>
</dbReference>
<accession>X1E8K2</accession>
<keyword evidence="7" id="KW-0067">ATP-binding</keyword>
<dbReference type="GO" id="GO:0046983">
    <property type="term" value="F:protein dimerization activity"/>
    <property type="evidence" value="ECO:0007669"/>
    <property type="project" value="InterPro"/>
</dbReference>
<dbReference type="GO" id="GO:0005524">
    <property type="term" value="F:ATP binding"/>
    <property type="evidence" value="ECO:0007669"/>
    <property type="project" value="UniProtKB-KW"/>
</dbReference>
<dbReference type="InterPro" id="IPR000700">
    <property type="entry name" value="PAS-assoc_C"/>
</dbReference>
<evidence type="ECO:0000259" key="9">
    <source>
        <dbReference type="PROSITE" id="PS50113"/>
    </source>
</evidence>
<evidence type="ECO:0000313" key="10">
    <source>
        <dbReference type="EMBL" id="GAH29611.1"/>
    </source>
</evidence>
<evidence type="ECO:0000256" key="7">
    <source>
        <dbReference type="ARBA" id="ARBA00022840"/>
    </source>
</evidence>
<evidence type="ECO:0000256" key="6">
    <source>
        <dbReference type="ARBA" id="ARBA00022777"/>
    </source>
</evidence>
<evidence type="ECO:0000256" key="3">
    <source>
        <dbReference type="ARBA" id="ARBA00022553"/>
    </source>
</evidence>
<dbReference type="SUPFAM" id="SSF55874">
    <property type="entry name" value="ATPase domain of HSP90 chaperone/DNA topoisomerase II/histidine kinase"/>
    <property type="match status" value="1"/>
</dbReference>
<comment type="caution">
    <text evidence="10">The sequence shown here is derived from an EMBL/GenBank/DDBJ whole genome shotgun (WGS) entry which is preliminary data.</text>
</comment>
<sequence>QAFQNIARDITEERKLQDNLRFYLRECLRAQEEERKRLACELHDDTSQLVLLLSRHIDNIASEASNYLPQELRNEFEKLYELSQQAYDGIKRYAQALRPRILDDLGLVPALEWLAQEITKLAGIKVQVKTDTVPPLPPETQLVLFRIAQEALNNIHRHSEASEANITLEYQEDAVRMTISDNGKGFELPQQLSDFAAQGKLGLTGMAERIQLVGGEIEITSQIGKGTKIIVKAPTKLYNESNS</sequence>
<evidence type="ECO:0000256" key="1">
    <source>
        <dbReference type="ARBA" id="ARBA00000085"/>
    </source>
</evidence>
<dbReference type="PROSITE" id="PS50113">
    <property type="entry name" value="PAC"/>
    <property type="match status" value="1"/>
</dbReference>
<keyword evidence="5" id="KW-0547">Nucleotide-binding</keyword>
<organism evidence="10">
    <name type="scientific">marine sediment metagenome</name>
    <dbReference type="NCBI Taxonomy" id="412755"/>
    <lineage>
        <taxon>unclassified sequences</taxon>
        <taxon>metagenomes</taxon>
        <taxon>ecological metagenomes</taxon>
    </lineage>
</organism>
<dbReference type="AlphaFoldDB" id="X1E8K2"/>
<dbReference type="GO" id="GO:0000155">
    <property type="term" value="F:phosphorelay sensor kinase activity"/>
    <property type="evidence" value="ECO:0007669"/>
    <property type="project" value="InterPro"/>
</dbReference>
<dbReference type="Gene3D" id="1.20.5.1930">
    <property type="match status" value="1"/>
</dbReference>
<feature type="non-terminal residue" evidence="10">
    <location>
        <position position="1"/>
    </location>
</feature>
<comment type="catalytic activity">
    <reaction evidence="1">
        <text>ATP + protein L-histidine = ADP + protein N-phospho-L-histidine.</text>
        <dbReference type="EC" id="2.7.13.3"/>
    </reaction>
</comment>
<dbReference type="PANTHER" id="PTHR24421:SF10">
    <property type="entry name" value="NITRATE_NITRITE SENSOR PROTEIN NARQ"/>
    <property type="match status" value="1"/>
</dbReference>